<feature type="signal peptide" evidence="1">
    <location>
        <begin position="1"/>
        <end position="18"/>
    </location>
</feature>
<dbReference type="AlphaFoldDB" id="C4WWB4"/>
<evidence type="ECO:0000313" key="2">
    <source>
        <dbReference type="EMBL" id="BAH72184.1"/>
    </source>
</evidence>
<gene>
    <name evidence="2" type="primary">ACYPI008694</name>
</gene>
<name>C4WWB4_ACYPI</name>
<organism evidence="2">
    <name type="scientific">Acyrthosiphon pisum</name>
    <name type="common">Pea aphid</name>
    <dbReference type="NCBI Taxonomy" id="7029"/>
    <lineage>
        <taxon>Eukaryota</taxon>
        <taxon>Metazoa</taxon>
        <taxon>Ecdysozoa</taxon>
        <taxon>Arthropoda</taxon>
        <taxon>Hexapoda</taxon>
        <taxon>Insecta</taxon>
        <taxon>Pterygota</taxon>
        <taxon>Neoptera</taxon>
        <taxon>Paraneoptera</taxon>
        <taxon>Hemiptera</taxon>
        <taxon>Sternorrhyncha</taxon>
        <taxon>Aphidomorpha</taxon>
        <taxon>Aphidoidea</taxon>
        <taxon>Aphididae</taxon>
        <taxon>Macrosiphini</taxon>
        <taxon>Acyrthosiphon</taxon>
    </lineage>
</organism>
<protein>
    <submittedName>
        <fullName evidence="2">ACYPI008694 protein</fullName>
    </submittedName>
</protein>
<dbReference type="EMBL" id="AK341964">
    <property type="protein sequence ID" value="BAH72184.1"/>
    <property type="molecule type" value="mRNA"/>
</dbReference>
<evidence type="ECO:0000256" key="1">
    <source>
        <dbReference type="SAM" id="SignalP"/>
    </source>
</evidence>
<keyword evidence="1" id="KW-0732">Signal</keyword>
<sequence length="111" mass="13115">MKIHVLIGLACLVAMATCSEDTSAEQTQKVQQDQQPEEDHQSICIRRRSSRLCVSCRIRRPHSLRRRRCPGRYRHRACRLRIRTFRISLSFRIRTGLRPIIRTRTRDLATC</sequence>
<accession>C4WWB4</accession>
<proteinExistence type="evidence at transcript level"/>
<feature type="chain" id="PRO_5002943980" evidence="1">
    <location>
        <begin position="19"/>
        <end position="111"/>
    </location>
</feature>
<reference evidence="2" key="1">
    <citation type="submission" date="2009-06" db="EMBL/GenBank/DDBJ databases">
        <title>A full-length cDNA resource of the pea aphid, Acyrthosiphon pisum.</title>
        <authorList>
            <person name="Shigenobu S."/>
            <person name="Nakabachi A."/>
            <person name="Richards S."/>
        </authorList>
    </citation>
    <scope>NUCLEOTIDE SEQUENCE</scope>
    <source>
        <strain evidence="2">LSR1</strain>
        <tissue evidence="2">Whole body</tissue>
    </source>
</reference>